<feature type="compositionally biased region" description="Pro residues" evidence="1">
    <location>
        <begin position="526"/>
        <end position="535"/>
    </location>
</feature>
<feature type="compositionally biased region" description="Basic residues" evidence="1">
    <location>
        <begin position="1"/>
        <end position="11"/>
    </location>
</feature>
<sequence length="535" mass="59034">MEQPKRRAKAKRAIEDAEQNPADGPTPSPAKQMRRHSDTSGLRRGNDVSRPIEIDADTVSVEDNYPQHNSKNPSLNPRLGDAVNPRKSLADKKSSSSTGNRTDQAPKSKTSRDRYKTRALLPLCPAGDSVGSSVAQNRDRDRKVQASAAFRRANLPATPGSTYSEYGQARHLSRQSRSDLGIPESVPVIPDSPVRGNAFYPGQDYRAAGSRMEPMNEHVTVQSMPSGQISGYGQPEIHERPAVVVRGQPKAYHQHFYSPSSLTLDSRQMGPPPRPYHMNRYPERCLPGRQGNVLDLHNTISNQPFSTNPQMSRAPDRGARQLHTQAPDPVNAAVFQRGSYNGFGQQDPALALHGYGSTFERSDQQQIPAQRAFAPQMTAPFQSNGYYQQPTHNAMQPSTFDGYNQHPAQDAMPFATPNEYTPQHTHSATPPSTSNGYDQQHTQNAMPLMTADGCNQQHMHNKTPLPPHWEVPFHYHAPQQQQTGPAMPGSGQDDFSFDPFLGVATNDNSSRAPMPTYGDLEDWVGPPLPDLDPSF</sequence>
<evidence type="ECO:0000313" key="2">
    <source>
        <dbReference type="EMBL" id="RAR09187.1"/>
    </source>
</evidence>
<gene>
    <name evidence="2" type="ORF">DDE83_005647</name>
</gene>
<dbReference type="Proteomes" id="UP000249619">
    <property type="component" value="Unassembled WGS sequence"/>
</dbReference>
<dbReference type="AlphaFoldDB" id="A0A364N123"/>
<feature type="region of interest" description="Disordered" evidence="1">
    <location>
        <begin position="176"/>
        <end position="195"/>
    </location>
</feature>
<name>A0A364N123_STELY</name>
<feature type="compositionally biased region" description="Basic and acidic residues" evidence="1">
    <location>
        <begin position="44"/>
        <end position="53"/>
    </location>
</feature>
<reference evidence="3" key="1">
    <citation type="submission" date="2018-05" db="EMBL/GenBank/DDBJ databases">
        <title>Draft genome sequence of Stemphylium lycopersici strain CIDEFI 213.</title>
        <authorList>
            <person name="Medina R."/>
            <person name="Franco M.E.E."/>
            <person name="Lucentini C.G."/>
            <person name="Saparrat M.C.N."/>
            <person name="Balatti P.A."/>
        </authorList>
    </citation>
    <scope>NUCLEOTIDE SEQUENCE [LARGE SCALE GENOMIC DNA]</scope>
    <source>
        <strain evidence="3">CIDEFI 213</strain>
    </source>
</reference>
<feature type="compositionally biased region" description="Polar residues" evidence="1">
    <location>
        <begin position="381"/>
        <end position="402"/>
    </location>
</feature>
<feature type="compositionally biased region" description="Basic and acidic residues" evidence="1">
    <location>
        <begin position="104"/>
        <end position="115"/>
    </location>
</feature>
<feature type="region of interest" description="Disordered" evidence="1">
    <location>
        <begin position="1"/>
        <end position="115"/>
    </location>
</feature>
<feature type="region of interest" description="Disordered" evidence="1">
    <location>
        <begin position="381"/>
        <end position="440"/>
    </location>
</feature>
<proteinExistence type="predicted"/>
<accession>A0A364N123</accession>
<evidence type="ECO:0000256" key="1">
    <source>
        <dbReference type="SAM" id="MobiDB-lite"/>
    </source>
</evidence>
<feature type="compositionally biased region" description="Polar residues" evidence="1">
    <location>
        <begin position="66"/>
        <end position="75"/>
    </location>
</feature>
<dbReference type="EMBL" id="QGDH01000078">
    <property type="protein sequence ID" value="RAR09187.1"/>
    <property type="molecule type" value="Genomic_DNA"/>
</dbReference>
<evidence type="ECO:0000313" key="3">
    <source>
        <dbReference type="Proteomes" id="UP000249619"/>
    </source>
</evidence>
<feature type="compositionally biased region" description="Polar residues" evidence="1">
    <location>
        <begin position="418"/>
        <end position="440"/>
    </location>
</feature>
<comment type="caution">
    <text evidence="2">The sequence shown here is derived from an EMBL/GenBank/DDBJ whole genome shotgun (WGS) entry which is preliminary data.</text>
</comment>
<keyword evidence="3" id="KW-1185">Reference proteome</keyword>
<feature type="region of interest" description="Disordered" evidence="1">
    <location>
        <begin position="479"/>
        <end position="535"/>
    </location>
</feature>
<protein>
    <submittedName>
        <fullName evidence="2">Uncharacterized protein</fullName>
    </submittedName>
</protein>
<organism evidence="2 3">
    <name type="scientific">Stemphylium lycopersici</name>
    <name type="common">Tomato gray leaf spot disease fungus</name>
    <name type="synonym">Thyrospora lycopersici</name>
    <dbReference type="NCBI Taxonomy" id="183478"/>
    <lineage>
        <taxon>Eukaryota</taxon>
        <taxon>Fungi</taxon>
        <taxon>Dikarya</taxon>
        <taxon>Ascomycota</taxon>
        <taxon>Pezizomycotina</taxon>
        <taxon>Dothideomycetes</taxon>
        <taxon>Pleosporomycetidae</taxon>
        <taxon>Pleosporales</taxon>
        <taxon>Pleosporineae</taxon>
        <taxon>Pleosporaceae</taxon>
        <taxon>Stemphylium</taxon>
    </lineage>
</organism>